<evidence type="ECO:0000256" key="1">
    <source>
        <dbReference type="SAM" id="Phobius"/>
    </source>
</evidence>
<dbReference type="OrthoDB" id="10253954at2759"/>
<dbReference type="PANTHER" id="PTHR46163:SF24">
    <property type="entry name" value="PROTEIN-TYROSINE PHOSPHATASE CATALYTIC DOMAIN-CONTAINING PROTEIN-RELATED"/>
    <property type="match status" value="1"/>
</dbReference>
<evidence type="ECO:0000313" key="5">
    <source>
        <dbReference type="EMBL" id="CEF68009.1"/>
    </source>
</evidence>
<dbReference type="WormBase" id="SRAE_2000267000">
    <property type="protein sequence ID" value="SRP11235"/>
    <property type="gene ID" value="WBGene00262881"/>
</dbReference>
<dbReference type="GeneID" id="36380374"/>
<dbReference type="Pfam" id="PF24488">
    <property type="entry name" value="DUF7584"/>
    <property type="match status" value="1"/>
</dbReference>
<dbReference type="Gene3D" id="3.90.190.10">
    <property type="entry name" value="Protein tyrosine phosphatase superfamily"/>
    <property type="match status" value="2"/>
</dbReference>
<feature type="chain" id="PRO_5015031420" evidence="2">
    <location>
        <begin position="20"/>
        <end position="1174"/>
    </location>
</feature>
<dbReference type="InterPro" id="IPR000242">
    <property type="entry name" value="PTP_cat"/>
</dbReference>
<proteinExistence type="predicted"/>
<feature type="domain" description="Tyrosine specific protein phosphatases" evidence="4">
    <location>
        <begin position="1060"/>
        <end position="1132"/>
    </location>
</feature>
<dbReference type="WBParaSite" id="SRAE_2000267000.1">
    <property type="protein sequence ID" value="SRAE_2000267000.1"/>
    <property type="gene ID" value="WBGene00262881"/>
</dbReference>
<dbReference type="SUPFAM" id="SSF52799">
    <property type="entry name" value="(Phosphotyrosine protein) phosphatases II"/>
    <property type="match status" value="2"/>
</dbReference>
<dbReference type="RefSeq" id="XP_024507209.1">
    <property type="nucleotide sequence ID" value="XM_024653765.1"/>
</dbReference>
<dbReference type="SMART" id="SM00404">
    <property type="entry name" value="PTPc_motif"/>
    <property type="match status" value="1"/>
</dbReference>
<keyword evidence="2" id="KW-0732">Signal</keyword>
<dbReference type="SMART" id="SM00194">
    <property type="entry name" value="PTPc"/>
    <property type="match status" value="1"/>
</dbReference>
<dbReference type="InterPro" id="IPR056005">
    <property type="entry name" value="DUF7583"/>
</dbReference>
<protein>
    <submittedName>
        <fullName evidence="5">Protein-tyrosine phosphatase, receptor/non-receptor type domain and Protein-tyrosine/Dual specificity phosphatase domain and Protein-tyrosine phosphatase, catalytic domain-containing protein</fullName>
    </submittedName>
</protein>
<feature type="transmembrane region" description="Helical" evidence="1">
    <location>
        <begin position="505"/>
        <end position="526"/>
    </location>
</feature>
<dbReference type="CDD" id="cd00047">
    <property type="entry name" value="PTPc"/>
    <property type="match status" value="1"/>
</dbReference>
<evidence type="ECO:0000259" key="3">
    <source>
        <dbReference type="PROSITE" id="PS50055"/>
    </source>
</evidence>
<dbReference type="Proteomes" id="UP000035682">
    <property type="component" value="Unplaced"/>
</dbReference>
<keyword evidence="1" id="KW-0812">Transmembrane</keyword>
<dbReference type="InterPro" id="IPR056007">
    <property type="entry name" value="DUF7585"/>
</dbReference>
<dbReference type="InterPro" id="IPR000387">
    <property type="entry name" value="Tyr_Pase_dom"/>
</dbReference>
<feature type="domain" description="Tyrosine-protein phosphatase" evidence="3">
    <location>
        <begin position="608"/>
        <end position="817"/>
    </location>
</feature>
<evidence type="ECO:0000259" key="4">
    <source>
        <dbReference type="PROSITE" id="PS50056"/>
    </source>
</evidence>
<dbReference type="Pfam" id="PF24486">
    <property type="entry name" value="DUF7583"/>
    <property type="match status" value="1"/>
</dbReference>
<feature type="domain" description="Tyrosine-protein phosphatase" evidence="3">
    <location>
        <begin position="903"/>
        <end position="1141"/>
    </location>
</feature>
<name>A0A090MYY8_STRRB</name>
<dbReference type="AlphaFoldDB" id="A0A090MYY8"/>
<dbReference type="Pfam" id="PF24490">
    <property type="entry name" value="DUF7585"/>
    <property type="match status" value="1"/>
</dbReference>
<dbReference type="Pfam" id="PF00102">
    <property type="entry name" value="Y_phosphatase"/>
    <property type="match status" value="2"/>
</dbReference>
<dbReference type="CTD" id="36380374"/>
<evidence type="ECO:0000313" key="7">
    <source>
        <dbReference type="WBParaSite" id="SRAE_2000267000.1"/>
    </source>
</evidence>
<dbReference type="PROSITE" id="PS50055">
    <property type="entry name" value="TYR_PHOSPHATASE_PTP"/>
    <property type="match status" value="2"/>
</dbReference>
<keyword evidence="1" id="KW-0472">Membrane</keyword>
<sequence>MFLVLYQLTFSWLLPKIFVCSYETVDWNLFSPIPKTINRYDFPFTIRLKSESDVIFVKCPYSSYRHSDSRDIFVIDDSPVMSEIAICTESLKCFWRPYVYDKNLDNKLTCGRVNIYIGASTYNYSLWEYKFKWQYEPRPLKSAKKEKILKTLPSPNNCGNNPSKVAKFIKDKQGNMKRLNLNGNKLTQTDELPHANKLYYYFVVPEENSESVLKTPCAIIRAINDEPEIKINGQEHPVSPNNINIHVIKLKNMTEIFNIKLELMSTDVPNFYKGEKILKREVKYKKTGLEIISNTDEMIIGNFTAHQFKILEFSYLYPTTEYNKYVTKFYYFAPMVDDYSFPNQDILYLANETTIQPNCSINGITYGYFDSLTYENKTIKLNEFINNKKDNFERFGDYIILKNVTNFEINLICHYKTPTGIIKLSQTFISAKKIYVGKNEKGEEAYKLIPMSDVLEYEKKITKKNKKITKKNKKITKKNKKMTVMKKLIFEKIEDNIEADSSYRIIIGIILNILTIITIASVFCYIKLIKPIIIKKKIIKTYPNIFELWDQISKEDLETYSENGIKKEYISDGVQNFEYKKIEEGGEEIFTDTISLFNKNLVNCFKDINEEITAYCINNISPERKYIISDGPTEEKVNYFWELLYREDVKVVVAFIDQPDNDISIDDKNFYYWLKKKEKYGNVTVQFIKNLSVDEASHLSITKFEITVNVGKPKELTLFHVNNWDEHEIPKSDFYLTKLYDVISPYTGDGKILIHSSHQPDNRVYIFMYFSCIFEVMKKDVNSTNPMIIIKNIRENFYGGSISAIEYTYIIKALISYFMEKQMLIDLINHGEIFTEQYNNYKYKFDIYESYEDSSIKSFIKFVGLIDYGKLRYFYERFIKTQIINEKVLNKKCSRFYAILKTEKKKKIRYPEISCFDRNSINIGGEDSTNVEEFIHANEMIYKYGEEKERKIIMCQAPLKETVDDTYDIIFKYQIEVIAVLINENELKKQIKCYPYFSLNLKDNNSKNYSLANKGGQLDKNKCYYEYDCILTQLSTNKTKNFKLLHYINWPNKNVPSDKKSFNGFYKRLIELNKNDYLMIQCSSGVGRTGTLALIIYMIDMIKLKKSFDPIKCLDYVRQRRYKAVQTPNQFFFALSFLYEHFKNRIVAVNTEIYDKFMKLVQTLLEEEKKTLNQ</sequence>
<reference evidence="5 6" key="1">
    <citation type="submission" date="2014-09" db="EMBL/GenBank/DDBJ databases">
        <authorList>
            <person name="Martin A.A."/>
        </authorList>
    </citation>
    <scope>NUCLEOTIDE SEQUENCE</scope>
    <source>
        <strain evidence="6">ED321</strain>
        <strain evidence="5">ED321 Heterogonic</strain>
    </source>
</reference>
<organism evidence="5">
    <name type="scientific">Strongyloides ratti</name>
    <name type="common">Parasitic roundworm</name>
    <dbReference type="NCBI Taxonomy" id="34506"/>
    <lineage>
        <taxon>Eukaryota</taxon>
        <taxon>Metazoa</taxon>
        <taxon>Ecdysozoa</taxon>
        <taxon>Nematoda</taxon>
        <taxon>Chromadorea</taxon>
        <taxon>Rhabditida</taxon>
        <taxon>Tylenchina</taxon>
        <taxon>Panagrolaimomorpha</taxon>
        <taxon>Strongyloidoidea</taxon>
        <taxon>Strongyloididae</taxon>
        <taxon>Strongyloides</taxon>
    </lineage>
</organism>
<evidence type="ECO:0000313" key="8">
    <source>
        <dbReference type="WormBase" id="SRAE_2000267000"/>
    </source>
</evidence>
<dbReference type="InterPro" id="IPR003595">
    <property type="entry name" value="Tyr_Pase_cat"/>
</dbReference>
<evidence type="ECO:0000313" key="6">
    <source>
        <dbReference type="Proteomes" id="UP000035682"/>
    </source>
</evidence>
<dbReference type="InterPro" id="IPR029021">
    <property type="entry name" value="Prot-tyrosine_phosphatase-like"/>
</dbReference>
<dbReference type="GO" id="GO:0004725">
    <property type="term" value="F:protein tyrosine phosphatase activity"/>
    <property type="evidence" value="ECO:0007669"/>
    <property type="project" value="InterPro"/>
</dbReference>
<keyword evidence="1" id="KW-1133">Transmembrane helix</keyword>
<evidence type="ECO:0000256" key="2">
    <source>
        <dbReference type="SAM" id="SignalP"/>
    </source>
</evidence>
<feature type="signal peptide" evidence="2">
    <location>
        <begin position="1"/>
        <end position="19"/>
    </location>
</feature>
<dbReference type="InterPro" id="IPR056006">
    <property type="entry name" value="DUF7584"/>
</dbReference>
<gene>
    <name evidence="5 7 8" type="ORF">SRAE_2000267000</name>
</gene>
<keyword evidence="5" id="KW-0675">Receptor</keyword>
<reference evidence="7" key="2">
    <citation type="submission" date="2020-12" db="UniProtKB">
        <authorList>
            <consortium name="WormBaseParasite"/>
        </authorList>
    </citation>
    <scope>IDENTIFICATION</scope>
</reference>
<dbReference type="PANTHER" id="PTHR46163">
    <property type="entry name" value="TYROSINE-PROTEIN PHOSPHATASE-RELATED"/>
    <property type="match status" value="1"/>
</dbReference>
<dbReference type="PRINTS" id="PR00700">
    <property type="entry name" value="PRTYPHPHTASE"/>
</dbReference>
<dbReference type="STRING" id="34506.A0A090MYY8"/>
<dbReference type="EMBL" id="LN609529">
    <property type="protein sequence ID" value="CEF68009.1"/>
    <property type="molecule type" value="Genomic_DNA"/>
</dbReference>
<dbReference type="PROSITE" id="PS50056">
    <property type="entry name" value="TYR_PHOSPHATASE_2"/>
    <property type="match status" value="1"/>
</dbReference>
<accession>A0A090MYY8</accession>
<dbReference type="InterPro" id="IPR052782">
    <property type="entry name" value="Oocyte-zygote_transition_reg"/>
</dbReference>
<keyword evidence="6" id="KW-1185">Reference proteome</keyword>